<keyword evidence="3" id="KW-1185">Reference proteome</keyword>
<reference evidence="2 3" key="1">
    <citation type="submission" date="2018-05" db="EMBL/GenBank/DDBJ databases">
        <title>Draft genome sequence of Scytalidium lignicola DSM 105466, a ubiquitous saprotrophic fungus.</title>
        <authorList>
            <person name="Buettner E."/>
            <person name="Gebauer A.M."/>
            <person name="Hofrichter M."/>
            <person name="Liers C."/>
            <person name="Kellner H."/>
        </authorList>
    </citation>
    <scope>NUCLEOTIDE SEQUENCE [LARGE SCALE GENOMIC DNA]</scope>
    <source>
        <strain evidence="2 3">DSM 105466</strain>
    </source>
</reference>
<gene>
    <name evidence="2" type="ORF">B7463_g5802</name>
</gene>
<evidence type="ECO:0000313" key="2">
    <source>
        <dbReference type="EMBL" id="RFU30580.1"/>
    </source>
</evidence>
<evidence type="ECO:0000313" key="3">
    <source>
        <dbReference type="Proteomes" id="UP000258309"/>
    </source>
</evidence>
<accession>A0A3E2HB32</accession>
<name>A0A3E2HB32_SCYLI</name>
<proteinExistence type="predicted"/>
<feature type="region of interest" description="Disordered" evidence="1">
    <location>
        <begin position="1"/>
        <end position="93"/>
    </location>
</feature>
<dbReference type="STRING" id="5539.A0A3E2HB32"/>
<organism evidence="2 3">
    <name type="scientific">Scytalidium lignicola</name>
    <name type="common">Hyphomycete</name>
    <dbReference type="NCBI Taxonomy" id="5539"/>
    <lineage>
        <taxon>Eukaryota</taxon>
        <taxon>Fungi</taxon>
        <taxon>Dikarya</taxon>
        <taxon>Ascomycota</taxon>
        <taxon>Pezizomycotina</taxon>
        <taxon>Leotiomycetes</taxon>
        <taxon>Leotiomycetes incertae sedis</taxon>
        <taxon>Scytalidium</taxon>
    </lineage>
</organism>
<feature type="non-terminal residue" evidence="2">
    <location>
        <position position="1"/>
    </location>
</feature>
<feature type="compositionally biased region" description="Basic and acidic residues" evidence="1">
    <location>
        <begin position="348"/>
        <end position="359"/>
    </location>
</feature>
<feature type="compositionally biased region" description="Low complexity" evidence="1">
    <location>
        <begin position="45"/>
        <end position="65"/>
    </location>
</feature>
<feature type="compositionally biased region" description="Low complexity" evidence="1">
    <location>
        <begin position="188"/>
        <end position="217"/>
    </location>
</feature>
<feature type="compositionally biased region" description="Polar residues" evidence="1">
    <location>
        <begin position="19"/>
        <end position="32"/>
    </location>
</feature>
<dbReference type="AlphaFoldDB" id="A0A3E2HB32"/>
<feature type="compositionally biased region" description="Polar residues" evidence="1">
    <location>
        <begin position="79"/>
        <end position="88"/>
    </location>
</feature>
<dbReference type="Proteomes" id="UP000258309">
    <property type="component" value="Unassembled WGS sequence"/>
</dbReference>
<comment type="caution">
    <text evidence="2">The sequence shown here is derived from an EMBL/GenBank/DDBJ whole genome shotgun (WGS) entry which is preliminary data.</text>
</comment>
<feature type="compositionally biased region" description="Low complexity" evidence="1">
    <location>
        <begin position="1"/>
        <end position="18"/>
    </location>
</feature>
<protein>
    <submittedName>
        <fullName evidence="2">Uncharacterized protein</fullName>
    </submittedName>
</protein>
<sequence>MMFNPQQQQHQQHPQQQQFVNAQNGAHQSPYGTPSMGMGGGGNSNAGAVGMMQHQQQQQQQQQQQNNGLAHMAGGHVPQYQTPYTSSPYGAGIPIASNPPMQQQNFLPQSSNPPKFSMNAPNMTPQQQMQNQRMHPPGSNVTPSGQRTSPYGVQQGTPPNPAMTQSQFSTPQNPAQNMGSMSNANQSGQGPTVVTPQTPTFPQGPNAGNAGAGVSNPQSPGSEAREKERVTLLLEINRELLLESMLLQGLIAEGKEAAAAANANATDPQAAEKEKAEKDKAQTMIGKEYLECMRRLQSNLAYLASIADRSHKPSNQIPPHPAIMSAPNLSQKPAKAPKITDSTTASPTKDESTEERKFAFSNEDRDKILKELYKRLQALFPGVDPKKEPPLQSVNAAARAQAQQHAAQMQAKQQHQQQQQQQQAGGASGDTAQAQQQKMQQHNQEMLRQRMLLEQAAKQQQVGMASGPMGPPSQSPPQNVQGR</sequence>
<dbReference type="EMBL" id="NCSJ02000097">
    <property type="protein sequence ID" value="RFU30580.1"/>
    <property type="molecule type" value="Genomic_DNA"/>
</dbReference>
<feature type="region of interest" description="Disordered" evidence="1">
    <location>
        <begin position="108"/>
        <end position="226"/>
    </location>
</feature>
<feature type="region of interest" description="Disordered" evidence="1">
    <location>
        <begin position="382"/>
        <end position="483"/>
    </location>
</feature>
<feature type="compositionally biased region" description="Low complexity" evidence="1">
    <location>
        <begin position="396"/>
        <end position="444"/>
    </location>
</feature>
<feature type="non-terminal residue" evidence="2">
    <location>
        <position position="483"/>
    </location>
</feature>
<feature type="region of interest" description="Disordered" evidence="1">
    <location>
        <begin position="311"/>
        <end position="359"/>
    </location>
</feature>
<evidence type="ECO:0000256" key="1">
    <source>
        <dbReference type="SAM" id="MobiDB-lite"/>
    </source>
</evidence>
<dbReference type="OMA" id="PPCPAYL"/>
<feature type="compositionally biased region" description="Polar residues" evidence="1">
    <location>
        <begin position="139"/>
        <end position="187"/>
    </location>
</feature>
<feature type="compositionally biased region" description="Low complexity" evidence="1">
    <location>
        <begin position="118"/>
        <end position="137"/>
    </location>
</feature>
<dbReference type="OrthoDB" id="2530523at2759"/>